<dbReference type="InterPro" id="IPR050267">
    <property type="entry name" value="Anti-sigma-factor_SerPK"/>
</dbReference>
<dbReference type="Gene3D" id="3.30.565.10">
    <property type="entry name" value="Histidine kinase-like ATPase, C-terminal domain"/>
    <property type="match status" value="1"/>
</dbReference>
<dbReference type="PANTHER" id="PTHR35526">
    <property type="entry name" value="ANTI-SIGMA-F FACTOR RSBW-RELATED"/>
    <property type="match status" value="1"/>
</dbReference>
<protein>
    <recommendedName>
        <fullName evidence="2">Histidine kinase/HSP90-like ATPase domain-containing protein</fullName>
    </recommendedName>
</protein>
<reference evidence="3 4" key="1">
    <citation type="journal article" date="2016" name="Front. Microbiol.">
        <title>Comparative Genomics Analysis of Streptomyces Species Reveals Their Adaptation to the Marine Environment and Their Diversity at the Genomic Level.</title>
        <authorList>
            <person name="Tian X."/>
            <person name="Zhang Z."/>
            <person name="Yang T."/>
            <person name="Chen M."/>
            <person name="Li J."/>
            <person name="Chen F."/>
            <person name="Yang J."/>
            <person name="Li W."/>
            <person name="Zhang B."/>
            <person name="Zhang Z."/>
            <person name="Wu J."/>
            <person name="Zhang C."/>
            <person name="Long L."/>
            <person name="Xiao J."/>
        </authorList>
    </citation>
    <scope>NUCLEOTIDE SEQUENCE [LARGE SCALE GENOMIC DNA]</scope>
    <source>
        <strain evidence="3 4">SCSIO 02100</strain>
    </source>
</reference>
<evidence type="ECO:0000313" key="4">
    <source>
        <dbReference type="Proteomes" id="UP000176101"/>
    </source>
</evidence>
<dbReference type="RefSeq" id="WP_070197122.1">
    <property type="nucleotide sequence ID" value="NZ_LJGU01000127.1"/>
</dbReference>
<keyword evidence="1" id="KW-0723">Serine/threonine-protein kinase</keyword>
<dbReference type="EMBL" id="LJGU01000127">
    <property type="protein sequence ID" value="OEV02736.1"/>
    <property type="molecule type" value="Genomic_DNA"/>
</dbReference>
<name>A0A1E7KFQ2_9ACTN</name>
<evidence type="ECO:0000259" key="2">
    <source>
        <dbReference type="Pfam" id="PF13581"/>
    </source>
</evidence>
<dbReference type="OrthoDB" id="4301723at2"/>
<proteinExistence type="predicted"/>
<dbReference type="Proteomes" id="UP000176101">
    <property type="component" value="Unassembled WGS sequence"/>
</dbReference>
<dbReference type="SUPFAM" id="SSF55874">
    <property type="entry name" value="ATPase domain of HSP90 chaperone/DNA topoisomerase II/histidine kinase"/>
    <property type="match status" value="1"/>
</dbReference>
<keyword evidence="4" id="KW-1185">Reference proteome</keyword>
<organism evidence="3 4">
    <name type="scientific">Streptomyces oceani</name>
    <dbReference type="NCBI Taxonomy" id="1075402"/>
    <lineage>
        <taxon>Bacteria</taxon>
        <taxon>Bacillati</taxon>
        <taxon>Actinomycetota</taxon>
        <taxon>Actinomycetes</taxon>
        <taxon>Kitasatosporales</taxon>
        <taxon>Streptomycetaceae</taxon>
        <taxon>Streptomyces</taxon>
    </lineage>
</organism>
<dbReference type="InterPro" id="IPR003594">
    <property type="entry name" value="HATPase_dom"/>
</dbReference>
<dbReference type="STRING" id="1075402.AN216_14825"/>
<sequence>MTEEPLPQPPRQYRVTLTVGDHSPRHLRRVARAHTRAWGLEQLADAAELALTELTTNVHRHTPDRWCVVTLIHTLTGLRIEVYDHSPIIPVPLRADELAESGRGLALVALLTDKWDVTLHRIGKTVWCELLDA</sequence>
<dbReference type="InterPro" id="IPR036890">
    <property type="entry name" value="HATPase_C_sf"/>
</dbReference>
<keyword evidence="1" id="KW-0808">Transferase</keyword>
<dbReference type="AlphaFoldDB" id="A0A1E7KFQ2"/>
<dbReference type="PANTHER" id="PTHR35526:SF3">
    <property type="entry name" value="ANTI-SIGMA-F FACTOR RSBW"/>
    <property type="match status" value="1"/>
</dbReference>
<dbReference type="CDD" id="cd16936">
    <property type="entry name" value="HATPase_RsbW-like"/>
    <property type="match status" value="1"/>
</dbReference>
<evidence type="ECO:0000313" key="3">
    <source>
        <dbReference type="EMBL" id="OEV02736.1"/>
    </source>
</evidence>
<dbReference type="GO" id="GO:0004674">
    <property type="term" value="F:protein serine/threonine kinase activity"/>
    <property type="evidence" value="ECO:0007669"/>
    <property type="project" value="UniProtKB-KW"/>
</dbReference>
<keyword evidence="1" id="KW-0418">Kinase</keyword>
<comment type="caution">
    <text evidence="3">The sequence shown here is derived from an EMBL/GenBank/DDBJ whole genome shotgun (WGS) entry which is preliminary data.</text>
</comment>
<accession>A0A1E7KFQ2</accession>
<gene>
    <name evidence="3" type="ORF">AN216_14825</name>
</gene>
<feature type="domain" description="Histidine kinase/HSP90-like ATPase" evidence="2">
    <location>
        <begin position="25"/>
        <end position="127"/>
    </location>
</feature>
<evidence type="ECO:0000256" key="1">
    <source>
        <dbReference type="ARBA" id="ARBA00022527"/>
    </source>
</evidence>
<dbReference type="Pfam" id="PF13581">
    <property type="entry name" value="HATPase_c_2"/>
    <property type="match status" value="1"/>
</dbReference>